<evidence type="ECO:0000256" key="10">
    <source>
        <dbReference type="SAM" id="Coils"/>
    </source>
</evidence>
<comment type="similarity">
    <text evidence="2">Belongs to the MAD1 family.</text>
</comment>
<organism evidence="12 13">
    <name type="scientific">Panicum virgatum</name>
    <name type="common">Blackwell switchgrass</name>
    <dbReference type="NCBI Taxonomy" id="38727"/>
    <lineage>
        <taxon>Eukaryota</taxon>
        <taxon>Viridiplantae</taxon>
        <taxon>Streptophyta</taxon>
        <taxon>Embryophyta</taxon>
        <taxon>Tracheophyta</taxon>
        <taxon>Spermatophyta</taxon>
        <taxon>Magnoliopsida</taxon>
        <taxon>Liliopsida</taxon>
        <taxon>Poales</taxon>
        <taxon>Poaceae</taxon>
        <taxon>PACMAD clade</taxon>
        <taxon>Panicoideae</taxon>
        <taxon>Panicodae</taxon>
        <taxon>Paniceae</taxon>
        <taxon>Panicinae</taxon>
        <taxon>Panicum</taxon>
        <taxon>Panicum sect. Hiantes</taxon>
    </lineage>
</organism>
<dbReference type="GO" id="GO:0003677">
    <property type="term" value="F:DNA binding"/>
    <property type="evidence" value="ECO:0007669"/>
    <property type="project" value="UniProtKB-KW"/>
</dbReference>
<keyword evidence="3" id="KW-0132">Cell division</keyword>
<keyword evidence="9" id="KW-0131">Cell cycle</keyword>
<dbReference type="CDD" id="cd10017">
    <property type="entry name" value="B3_DNA"/>
    <property type="match status" value="1"/>
</dbReference>
<evidence type="ECO:0000256" key="6">
    <source>
        <dbReference type="ARBA" id="ARBA00023125"/>
    </source>
</evidence>
<sequence>MELPKLKKIEAKADKLELEFGSCNVLLSDKRDVSPYGDVHQKQALTNLNEIGEATLAKDSAESGTGEVSWLEHLLAAVREERDKPMQDQSMLNKQETRNADDTSLKDMLSGLNGMDKIFVTLERTLNEMISRQQDERIFNERLSIERSKVQSLEQEIDQLRSQVALLQSKLDRGENSASSTKVTCAVDTLSVDSEAKTKLNKKEDRLWAVEELKGQAGSELWHFMGNDEWFFRGNKLMLSSGMKKHLRELCGYAPPEIPFYVYQMNKSNLKTRGRMRLSAKYVSRSLISCLDKGVGLAHFEVDGQDCGTVRVQLNADGRASLTMGWENLVAAKDIKVGDICAFHFRISDGVLKLSVHVFHAVRHLVCAR</sequence>
<protein>
    <recommendedName>
        <fullName evidence="14">TF-B3 domain-containing protein</fullName>
    </recommendedName>
</protein>
<dbReference type="GO" id="GO:0051315">
    <property type="term" value="P:attachment of mitotic spindle microtubules to kinetochore"/>
    <property type="evidence" value="ECO:0007669"/>
    <property type="project" value="TreeGrafter"/>
</dbReference>
<reference evidence="12" key="1">
    <citation type="submission" date="2020-05" db="EMBL/GenBank/DDBJ databases">
        <title>WGS assembly of Panicum virgatum.</title>
        <authorList>
            <person name="Lovell J.T."/>
            <person name="Jenkins J."/>
            <person name="Shu S."/>
            <person name="Juenger T.E."/>
            <person name="Schmutz J."/>
        </authorList>
    </citation>
    <scope>NUCLEOTIDE SEQUENCE</scope>
    <source>
        <strain evidence="12">AP13</strain>
    </source>
</reference>
<dbReference type="GO" id="GO:0005635">
    <property type="term" value="C:nuclear envelope"/>
    <property type="evidence" value="ECO:0007669"/>
    <property type="project" value="TreeGrafter"/>
</dbReference>
<keyword evidence="10" id="KW-0175">Coiled coil</keyword>
<dbReference type="Gene3D" id="2.40.330.10">
    <property type="entry name" value="DNA-binding pseudobarrel domain"/>
    <property type="match status" value="1"/>
</dbReference>
<evidence type="ECO:0000256" key="11">
    <source>
        <dbReference type="SAM" id="MobiDB-lite"/>
    </source>
</evidence>
<evidence type="ECO:0000256" key="8">
    <source>
        <dbReference type="ARBA" id="ARBA00023242"/>
    </source>
</evidence>
<dbReference type="SUPFAM" id="SSF101936">
    <property type="entry name" value="DNA-binding pseudobarrel domain"/>
    <property type="match status" value="1"/>
</dbReference>
<keyword evidence="13" id="KW-1185">Reference proteome</keyword>
<gene>
    <name evidence="12" type="ORF">PVAP13_3NG048200</name>
</gene>
<dbReference type="InterPro" id="IPR015300">
    <property type="entry name" value="DNA-bd_pseudobarrel_sf"/>
</dbReference>
<dbReference type="GO" id="GO:0007094">
    <property type="term" value="P:mitotic spindle assembly checkpoint signaling"/>
    <property type="evidence" value="ECO:0007669"/>
    <property type="project" value="InterPro"/>
</dbReference>
<evidence type="ECO:0000256" key="3">
    <source>
        <dbReference type="ARBA" id="ARBA00022618"/>
    </source>
</evidence>
<feature type="coiled-coil region" evidence="10">
    <location>
        <begin position="143"/>
        <end position="177"/>
    </location>
</feature>
<dbReference type="InterPro" id="IPR003340">
    <property type="entry name" value="B3_DNA-bd"/>
</dbReference>
<evidence type="ECO:0000256" key="9">
    <source>
        <dbReference type="ARBA" id="ARBA00023306"/>
    </source>
</evidence>
<comment type="caution">
    <text evidence="12">The sequence shown here is derived from an EMBL/GenBank/DDBJ whole genome shotgun (WGS) entry which is preliminary data.</text>
</comment>
<evidence type="ECO:0000256" key="2">
    <source>
        <dbReference type="ARBA" id="ARBA00008029"/>
    </source>
</evidence>
<keyword evidence="4" id="KW-0498">Mitosis</keyword>
<dbReference type="AlphaFoldDB" id="A0A8T0U487"/>
<dbReference type="GO" id="GO:0000776">
    <property type="term" value="C:kinetochore"/>
    <property type="evidence" value="ECO:0007669"/>
    <property type="project" value="TreeGrafter"/>
</dbReference>
<accession>A0A8T0U487</accession>
<evidence type="ECO:0000256" key="7">
    <source>
        <dbReference type="ARBA" id="ARBA00023163"/>
    </source>
</evidence>
<dbReference type="EMBL" id="CM029042">
    <property type="protein sequence ID" value="KAG2615614.1"/>
    <property type="molecule type" value="Genomic_DNA"/>
</dbReference>
<comment type="subcellular location">
    <subcellularLocation>
        <location evidence="1">Nucleus</location>
    </subcellularLocation>
</comment>
<evidence type="ECO:0000256" key="5">
    <source>
        <dbReference type="ARBA" id="ARBA00023015"/>
    </source>
</evidence>
<evidence type="ECO:0008006" key="14">
    <source>
        <dbReference type="Google" id="ProtNLM"/>
    </source>
</evidence>
<evidence type="ECO:0000256" key="1">
    <source>
        <dbReference type="ARBA" id="ARBA00004123"/>
    </source>
</evidence>
<evidence type="ECO:0000313" key="13">
    <source>
        <dbReference type="Proteomes" id="UP000823388"/>
    </source>
</evidence>
<keyword evidence="5" id="KW-0805">Transcription regulation</keyword>
<dbReference type="Proteomes" id="UP000823388">
    <property type="component" value="Chromosome 3N"/>
</dbReference>
<evidence type="ECO:0000313" key="12">
    <source>
        <dbReference type="EMBL" id="KAG2615614.1"/>
    </source>
</evidence>
<keyword evidence="6" id="KW-0238">DNA-binding</keyword>
<dbReference type="GO" id="GO:0072686">
    <property type="term" value="C:mitotic spindle"/>
    <property type="evidence" value="ECO:0007669"/>
    <property type="project" value="TreeGrafter"/>
</dbReference>
<feature type="region of interest" description="Disordered" evidence="11">
    <location>
        <begin position="82"/>
        <end position="101"/>
    </location>
</feature>
<dbReference type="GO" id="GO:0051301">
    <property type="term" value="P:cell division"/>
    <property type="evidence" value="ECO:0007669"/>
    <property type="project" value="UniProtKB-KW"/>
</dbReference>
<proteinExistence type="inferred from homology"/>
<dbReference type="PANTHER" id="PTHR23168:SF0">
    <property type="entry name" value="MITOTIC SPINDLE ASSEMBLY CHECKPOINT PROTEIN MAD1"/>
    <property type="match status" value="1"/>
</dbReference>
<name>A0A8T0U487_PANVG</name>
<evidence type="ECO:0000256" key="4">
    <source>
        <dbReference type="ARBA" id="ARBA00022776"/>
    </source>
</evidence>
<keyword evidence="7" id="KW-0804">Transcription</keyword>
<keyword evidence="8" id="KW-0539">Nucleus</keyword>
<dbReference type="InterPro" id="IPR008672">
    <property type="entry name" value="Mad1"/>
</dbReference>
<dbReference type="PANTHER" id="PTHR23168">
    <property type="entry name" value="MITOTIC SPINDLE ASSEMBLY CHECKPOINT PROTEIN MAD1 MITOTIC ARREST DEFICIENT-LIKE PROTEIN 1"/>
    <property type="match status" value="1"/>
</dbReference>